<dbReference type="PANTHER" id="PTHR43227:SF8">
    <property type="entry name" value="DIACETYLCHITOBIOSE UPTAKE SYSTEM PERMEASE PROTEIN DASB"/>
    <property type="match status" value="1"/>
</dbReference>
<keyword evidence="6 7" id="KW-0472">Membrane</keyword>
<dbReference type="Proteomes" id="UP000678317">
    <property type="component" value="Unassembled WGS sequence"/>
</dbReference>
<evidence type="ECO:0000256" key="1">
    <source>
        <dbReference type="ARBA" id="ARBA00004651"/>
    </source>
</evidence>
<evidence type="ECO:0000256" key="6">
    <source>
        <dbReference type="ARBA" id="ARBA00023136"/>
    </source>
</evidence>
<feature type="transmembrane region" description="Helical" evidence="7">
    <location>
        <begin position="99"/>
        <end position="121"/>
    </location>
</feature>
<dbReference type="RefSeq" id="WP_208290138.1">
    <property type="nucleotide sequence ID" value="NZ_JAGFBM010000009.1"/>
</dbReference>
<organism evidence="9 10">
    <name type="scientific">Cellulomonas fengjieae</name>
    <dbReference type="NCBI Taxonomy" id="2819978"/>
    <lineage>
        <taxon>Bacteria</taxon>
        <taxon>Bacillati</taxon>
        <taxon>Actinomycetota</taxon>
        <taxon>Actinomycetes</taxon>
        <taxon>Micrococcales</taxon>
        <taxon>Cellulomonadaceae</taxon>
        <taxon>Cellulomonas</taxon>
    </lineage>
</organism>
<keyword evidence="2 7" id="KW-0813">Transport</keyword>
<keyword evidence="4 7" id="KW-0812">Transmembrane</keyword>
<dbReference type="InterPro" id="IPR000515">
    <property type="entry name" value="MetI-like"/>
</dbReference>
<dbReference type="CDD" id="cd06261">
    <property type="entry name" value="TM_PBP2"/>
    <property type="match status" value="1"/>
</dbReference>
<keyword evidence="5 7" id="KW-1133">Transmembrane helix</keyword>
<dbReference type="PANTHER" id="PTHR43227">
    <property type="entry name" value="BLL4140 PROTEIN"/>
    <property type="match status" value="1"/>
</dbReference>
<dbReference type="Gene3D" id="1.10.3720.10">
    <property type="entry name" value="MetI-like"/>
    <property type="match status" value="1"/>
</dbReference>
<evidence type="ECO:0000256" key="4">
    <source>
        <dbReference type="ARBA" id="ARBA00022692"/>
    </source>
</evidence>
<proteinExistence type="inferred from homology"/>
<dbReference type="InterPro" id="IPR035906">
    <property type="entry name" value="MetI-like_sf"/>
</dbReference>
<evidence type="ECO:0000256" key="3">
    <source>
        <dbReference type="ARBA" id="ARBA00022475"/>
    </source>
</evidence>
<feature type="transmembrane region" description="Helical" evidence="7">
    <location>
        <begin position="64"/>
        <end position="87"/>
    </location>
</feature>
<dbReference type="EMBL" id="JAGFBM010000009">
    <property type="protein sequence ID" value="MBO3085948.1"/>
    <property type="molecule type" value="Genomic_DNA"/>
</dbReference>
<comment type="caution">
    <text evidence="9">The sequence shown here is derived from an EMBL/GenBank/DDBJ whole genome shotgun (WGS) entry which is preliminary data.</text>
</comment>
<accession>A0ABS3SJM6</accession>
<evidence type="ECO:0000259" key="8">
    <source>
        <dbReference type="PROSITE" id="PS50928"/>
    </source>
</evidence>
<sequence length="283" mass="30595">MVGPFVVLFFAVYLIPLAYSLVRSLFKKQSSGLGIGPSTDVFVGLDNYAEVVTSSTFWAGIARVFSYGLIQIPVMLVLAMGIALLIDSEAARARGFYRLATFLPYAIPGIVASLLWAYLYVPQLSPVVQLLQSWDLSIDLLGNRVVLFSIANIAIWSWAGYNMIIYSSSLQSIPREIIEAARVDGASEWTLAMRIKAPLIKGPIALTALLSTIGSIQLFSEPIVLRTVTTAVGAEWTPMMLAYNATFAANNFELGSAVSVVIALIAGVLAVVYRKLSTRGSES</sequence>
<evidence type="ECO:0000313" key="9">
    <source>
        <dbReference type="EMBL" id="MBO3085948.1"/>
    </source>
</evidence>
<name>A0ABS3SJM6_9CELL</name>
<comment type="similarity">
    <text evidence="7">Belongs to the binding-protein-dependent transport system permease family.</text>
</comment>
<protein>
    <submittedName>
        <fullName evidence="9">Sugar ABC transporter permease</fullName>
    </submittedName>
</protein>
<keyword evidence="10" id="KW-1185">Reference proteome</keyword>
<dbReference type="Pfam" id="PF00528">
    <property type="entry name" value="BPD_transp_1"/>
    <property type="match status" value="1"/>
</dbReference>
<evidence type="ECO:0000313" key="10">
    <source>
        <dbReference type="Proteomes" id="UP000678317"/>
    </source>
</evidence>
<reference evidence="9 10" key="1">
    <citation type="submission" date="2021-03" db="EMBL/GenBank/DDBJ databases">
        <title>novel species in genus Cellulomonas.</title>
        <authorList>
            <person name="Zhang G."/>
        </authorList>
    </citation>
    <scope>NUCLEOTIDE SEQUENCE [LARGE SCALE GENOMIC DNA]</scope>
    <source>
        <strain evidence="10">zg-ZUI188</strain>
    </source>
</reference>
<evidence type="ECO:0000256" key="7">
    <source>
        <dbReference type="RuleBase" id="RU363032"/>
    </source>
</evidence>
<evidence type="ECO:0000256" key="5">
    <source>
        <dbReference type="ARBA" id="ARBA00022989"/>
    </source>
</evidence>
<dbReference type="SUPFAM" id="SSF161098">
    <property type="entry name" value="MetI-like"/>
    <property type="match status" value="1"/>
</dbReference>
<feature type="transmembrane region" description="Helical" evidence="7">
    <location>
        <begin position="141"/>
        <end position="161"/>
    </location>
</feature>
<dbReference type="InterPro" id="IPR050809">
    <property type="entry name" value="UgpAE/MalFG_permease"/>
</dbReference>
<comment type="subcellular location">
    <subcellularLocation>
        <location evidence="1 7">Cell membrane</location>
        <topology evidence="1 7">Multi-pass membrane protein</topology>
    </subcellularLocation>
</comment>
<gene>
    <name evidence="9" type="ORF">J4035_15000</name>
</gene>
<dbReference type="PROSITE" id="PS50928">
    <property type="entry name" value="ABC_TM1"/>
    <property type="match status" value="1"/>
</dbReference>
<feature type="transmembrane region" description="Helical" evidence="7">
    <location>
        <begin position="254"/>
        <end position="273"/>
    </location>
</feature>
<feature type="transmembrane region" description="Helical" evidence="7">
    <location>
        <begin position="199"/>
        <end position="219"/>
    </location>
</feature>
<feature type="domain" description="ABC transmembrane type-1" evidence="8">
    <location>
        <begin position="61"/>
        <end position="273"/>
    </location>
</feature>
<keyword evidence="3" id="KW-1003">Cell membrane</keyword>
<evidence type="ECO:0000256" key="2">
    <source>
        <dbReference type="ARBA" id="ARBA00022448"/>
    </source>
</evidence>